<evidence type="ECO:0000313" key="2">
    <source>
        <dbReference type="Proteomes" id="UP000813444"/>
    </source>
</evidence>
<organism evidence="1 2">
    <name type="scientific">Stachybotrys elegans</name>
    <dbReference type="NCBI Taxonomy" id="80388"/>
    <lineage>
        <taxon>Eukaryota</taxon>
        <taxon>Fungi</taxon>
        <taxon>Dikarya</taxon>
        <taxon>Ascomycota</taxon>
        <taxon>Pezizomycotina</taxon>
        <taxon>Sordariomycetes</taxon>
        <taxon>Hypocreomycetidae</taxon>
        <taxon>Hypocreales</taxon>
        <taxon>Stachybotryaceae</taxon>
        <taxon>Stachybotrys</taxon>
    </lineage>
</organism>
<dbReference type="OrthoDB" id="5416097at2759"/>
<reference evidence="1" key="1">
    <citation type="journal article" date="2021" name="Nat. Commun.">
        <title>Genetic determinants of endophytism in the Arabidopsis root mycobiome.</title>
        <authorList>
            <person name="Mesny F."/>
            <person name="Miyauchi S."/>
            <person name="Thiergart T."/>
            <person name="Pickel B."/>
            <person name="Atanasova L."/>
            <person name="Karlsson M."/>
            <person name="Huettel B."/>
            <person name="Barry K.W."/>
            <person name="Haridas S."/>
            <person name="Chen C."/>
            <person name="Bauer D."/>
            <person name="Andreopoulos W."/>
            <person name="Pangilinan J."/>
            <person name="LaButti K."/>
            <person name="Riley R."/>
            <person name="Lipzen A."/>
            <person name="Clum A."/>
            <person name="Drula E."/>
            <person name="Henrissat B."/>
            <person name="Kohler A."/>
            <person name="Grigoriev I.V."/>
            <person name="Martin F.M."/>
            <person name="Hacquard S."/>
        </authorList>
    </citation>
    <scope>NUCLEOTIDE SEQUENCE</scope>
    <source>
        <strain evidence="1">MPI-CAGE-CH-0235</strain>
    </source>
</reference>
<evidence type="ECO:0000313" key="1">
    <source>
        <dbReference type="EMBL" id="KAH7309516.1"/>
    </source>
</evidence>
<keyword evidence="2" id="KW-1185">Reference proteome</keyword>
<accession>A0A8K0SE13</accession>
<proteinExistence type="predicted"/>
<gene>
    <name evidence="1" type="ORF">B0I35DRAFT_440167</name>
</gene>
<sequence>MDLDPEKEQKRQELRAQADELLLLLGSGPHIEEAKQAIYREIDECVSDGGSDSSLTVQVGDKPSIGINRGEATHLLNMKMFSEFNDRIPLICDMFSKLELQPKPIFIGTALLMPKTKFQEILDLARDPSGGPAAVEALFKDVEGFVSHYFAQSLADRDLDSDRPDRRYRVQEGECQKRDGYKCVVTDSAAPDAFHIIPWSWNSTEDEIRATRRVLGALSTLYGQPVFETLERELCEPGYTHSSDRAWNMVCLTPTLATWVGHGYCGFEPINFREENDHYVVGLVFRWINLMGLKLSGNLKDDLQKYADELAKWESGEQKPVPSDGVAYFHARTGARIRSGRYHEIKFQHEIDAYKFYIAMAIQWNCVKLQSLCGSPECDGHTEDDDSSSENSG</sequence>
<protein>
    <recommendedName>
        <fullName evidence="3">HNH nuclease domain-containing protein</fullName>
    </recommendedName>
</protein>
<evidence type="ECO:0008006" key="3">
    <source>
        <dbReference type="Google" id="ProtNLM"/>
    </source>
</evidence>
<dbReference type="EMBL" id="JAGPNK010000013">
    <property type="protein sequence ID" value="KAH7309516.1"/>
    <property type="molecule type" value="Genomic_DNA"/>
</dbReference>
<name>A0A8K0SE13_9HYPO</name>
<dbReference type="AlphaFoldDB" id="A0A8K0SE13"/>
<dbReference type="Proteomes" id="UP000813444">
    <property type="component" value="Unassembled WGS sequence"/>
</dbReference>
<comment type="caution">
    <text evidence="1">The sequence shown here is derived from an EMBL/GenBank/DDBJ whole genome shotgun (WGS) entry which is preliminary data.</text>
</comment>